<comment type="caution">
    <text evidence="1">The sequence shown here is derived from an EMBL/GenBank/DDBJ whole genome shotgun (WGS) entry which is preliminary data.</text>
</comment>
<accession>A0A8H4B2Z3</accession>
<gene>
    <name evidence="1" type="ORF">F8M41_017214</name>
</gene>
<dbReference type="InterPro" id="IPR036047">
    <property type="entry name" value="F-box-like_dom_sf"/>
</dbReference>
<keyword evidence="2" id="KW-1185">Reference proteome</keyword>
<name>A0A8H4B2Z3_GIGMA</name>
<reference evidence="1 2" key="1">
    <citation type="journal article" date="2019" name="Environ. Microbiol.">
        <title>At the nexus of three kingdoms: the genome of the mycorrhizal fungus Gigaspora margarita provides insights into plant, endobacterial and fungal interactions.</title>
        <authorList>
            <person name="Venice F."/>
            <person name="Ghignone S."/>
            <person name="Salvioli di Fossalunga A."/>
            <person name="Amselem J."/>
            <person name="Novero M."/>
            <person name="Xianan X."/>
            <person name="Sedzielewska Toro K."/>
            <person name="Morin E."/>
            <person name="Lipzen A."/>
            <person name="Grigoriev I.V."/>
            <person name="Henrissat B."/>
            <person name="Martin F.M."/>
            <person name="Bonfante P."/>
        </authorList>
    </citation>
    <scope>NUCLEOTIDE SEQUENCE [LARGE SCALE GENOMIC DNA]</scope>
    <source>
        <strain evidence="1 2">BEG34</strain>
    </source>
</reference>
<dbReference type="Gene3D" id="3.80.10.10">
    <property type="entry name" value="Ribonuclease Inhibitor"/>
    <property type="match status" value="1"/>
</dbReference>
<dbReference type="SUPFAM" id="SSF81383">
    <property type="entry name" value="F-box domain"/>
    <property type="match status" value="1"/>
</dbReference>
<dbReference type="AlphaFoldDB" id="A0A8H4B2Z3"/>
<dbReference type="OrthoDB" id="10438510at2759"/>
<dbReference type="Proteomes" id="UP000439903">
    <property type="component" value="Unassembled WGS sequence"/>
</dbReference>
<dbReference type="EMBL" id="WTPW01000040">
    <property type="protein sequence ID" value="KAF0555491.1"/>
    <property type="molecule type" value="Genomic_DNA"/>
</dbReference>
<evidence type="ECO:0000313" key="1">
    <source>
        <dbReference type="EMBL" id="KAF0555491.1"/>
    </source>
</evidence>
<organism evidence="1 2">
    <name type="scientific">Gigaspora margarita</name>
    <dbReference type="NCBI Taxonomy" id="4874"/>
    <lineage>
        <taxon>Eukaryota</taxon>
        <taxon>Fungi</taxon>
        <taxon>Fungi incertae sedis</taxon>
        <taxon>Mucoromycota</taxon>
        <taxon>Glomeromycotina</taxon>
        <taxon>Glomeromycetes</taxon>
        <taxon>Diversisporales</taxon>
        <taxon>Gigasporaceae</taxon>
        <taxon>Gigaspora</taxon>
    </lineage>
</organism>
<evidence type="ECO:0008006" key="3">
    <source>
        <dbReference type="Google" id="ProtNLM"/>
    </source>
</evidence>
<dbReference type="InterPro" id="IPR032675">
    <property type="entry name" value="LRR_dom_sf"/>
</dbReference>
<evidence type="ECO:0000313" key="2">
    <source>
        <dbReference type="Proteomes" id="UP000439903"/>
    </source>
</evidence>
<dbReference type="SUPFAM" id="SSF52047">
    <property type="entry name" value="RNI-like"/>
    <property type="match status" value="1"/>
</dbReference>
<sequence length="338" mass="39215">MASKIVTGDMPELMENILNNLNNEIYSLYSCALVSRHWCKMSIPILWQDPFSFNQSPLFISKYFSSLGEDEKFSLKECGINTEFSKTLFDYARFLKVLNLSSLESNVEKWFCLQYVSPMPNYTQTVYRIVNLLFKLFVKSGATLHKLNLYFPSYEISPEIFYSLEQNEQFFSRLQNLSLGIASITSPFSIENVENANTLLRILAKNTTKIDALKLGRFYPNNNEPQLFHTLVCVIKSQKQLRQFSLVGEYITELHGIVSALENQKDTLQEVIIEYCDFSKEFEILKNCKNLETLRIRYCDTKLLKILNYNISTLEIVDFFIEAPPIVQILEKSGTFLK</sequence>
<proteinExistence type="predicted"/>
<protein>
    <recommendedName>
        <fullName evidence="3">F-box domain-containing protein</fullName>
    </recommendedName>
</protein>